<feature type="domain" description="Peptidase S8/S53" evidence="7">
    <location>
        <begin position="186"/>
        <end position="448"/>
    </location>
</feature>
<dbReference type="PROSITE" id="PS51318">
    <property type="entry name" value="TAT"/>
    <property type="match status" value="1"/>
</dbReference>
<reference evidence="8 9" key="1">
    <citation type="submission" date="2020-02" db="EMBL/GenBank/DDBJ databases">
        <title>Whole-genome analyses of novel actinobacteria.</title>
        <authorList>
            <person name="Sahin N."/>
            <person name="Tokatli A."/>
        </authorList>
    </citation>
    <scope>NUCLEOTIDE SEQUENCE [LARGE SCALE GENOMIC DNA]</scope>
    <source>
        <strain evidence="8 9">YC504</strain>
    </source>
</reference>
<dbReference type="PROSITE" id="PS00138">
    <property type="entry name" value="SUBTILASE_SER"/>
    <property type="match status" value="1"/>
</dbReference>
<feature type="signal peptide" evidence="6">
    <location>
        <begin position="1"/>
        <end position="28"/>
    </location>
</feature>
<accession>A0A6G4XIK5</accession>
<sequence>MNPPRTSRRRSAVWAAATAVAVAVSALAGSTPAASSADDPRATVDAAVLAAVGQGKESAFFVVLDHEADLSAARAKRSHAGKAKAVFGALRAQAARTQEPLRDYLDARKVGYEAFWITNALKVTGDEQLVDALSRRDDVRRIVKEQRYELDAGAPSLGPAAGSAATEWGVADVKADRVWSDYQVRGEGVVVATIDSGVQYDHPALVGNYRGNRGDGTFSHDYNFYDPTGQCTGGVPCDNHGHGTHTTGTVAGANGIGVAPGAQWIAAKGCEARGCSEGSLLKAGQWILAPTDRNGLNPKPELAPDIVNNSWGSPGASPFYAEMVEAWHAAGIFDTFSAGNEGDGTTCATAGSPASQADAYAVGAYDSTGRIASFSGFGPSPIDGGTKPNITAPGVGIRSSWPGGGYRLSDGTSMASPHVAGAAALLLSSAPSLIGKVDETRAFLDQGSRDVDDTHCGGTASFNNVWGEGKLDALATVDAAPHTAATVTGTLTDAASGKPLAGITVTAKAGETVRTTSTVADGSYRLNLTAGTYTLTTTGYGYEPGKEHLPLTAGEKVTRDLALAALPMHAVSGTVVDVQGKPLAGATVKFTDAPVDAVTSDAKGTFRLPAVAEGTFTLEAVPASPVLCNGTYRGRLTVDGDEQVTAAAPPRTDASGNSCAPATYAWISGATKIALSGDENAKTLALPFPVRFYGVDYTSASITTNGLVNFLEPRLGDYANTALPSAAKPNGVVAAFWDDLTIDSKASVKTATTGTAGERKFAIVWENAAFSGSTSQRISFEAVFAEATGSITLQYRSIDANTLEAGAKATVGIENQAGTDGLAYSVDQPVLKDASAVRFTPGKTS</sequence>
<keyword evidence="4 5" id="KW-0720">Serine protease</keyword>
<dbReference type="Pfam" id="PF00082">
    <property type="entry name" value="Peptidase_S8"/>
    <property type="match status" value="1"/>
</dbReference>
<evidence type="ECO:0000256" key="6">
    <source>
        <dbReference type="SAM" id="SignalP"/>
    </source>
</evidence>
<dbReference type="InterPro" id="IPR015500">
    <property type="entry name" value="Peptidase_S8_subtilisin-rel"/>
</dbReference>
<dbReference type="Pfam" id="PF13620">
    <property type="entry name" value="CarboxypepD_reg"/>
    <property type="match status" value="2"/>
</dbReference>
<evidence type="ECO:0000313" key="8">
    <source>
        <dbReference type="EMBL" id="NGO77012.1"/>
    </source>
</evidence>
<keyword evidence="6" id="KW-0732">Signal</keyword>
<dbReference type="InterPro" id="IPR006311">
    <property type="entry name" value="TAT_signal"/>
</dbReference>
<evidence type="ECO:0000256" key="2">
    <source>
        <dbReference type="ARBA" id="ARBA00022670"/>
    </source>
</evidence>
<dbReference type="SUPFAM" id="SSF49452">
    <property type="entry name" value="Starch-binding domain-like"/>
    <property type="match status" value="1"/>
</dbReference>
<feature type="chain" id="PRO_5039247016" evidence="6">
    <location>
        <begin position="29"/>
        <end position="845"/>
    </location>
</feature>
<proteinExistence type="inferred from homology"/>
<comment type="caution">
    <text evidence="8">The sequence shown here is derived from an EMBL/GenBank/DDBJ whole genome shotgun (WGS) entry which is preliminary data.</text>
</comment>
<evidence type="ECO:0000256" key="5">
    <source>
        <dbReference type="PROSITE-ProRule" id="PRU01240"/>
    </source>
</evidence>
<evidence type="ECO:0000256" key="1">
    <source>
        <dbReference type="ARBA" id="ARBA00011073"/>
    </source>
</evidence>
<keyword evidence="3 5" id="KW-0378">Hydrolase</keyword>
<gene>
    <name evidence="8" type="ORF">G6045_15270</name>
</gene>
<dbReference type="PRINTS" id="PR00723">
    <property type="entry name" value="SUBTILISIN"/>
</dbReference>
<dbReference type="Proteomes" id="UP000481109">
    <property type="component" value="Unassembled WGS sequence"/>
</dbReference>
<feature type="active site" description="Charge relay system" evidence="5">
    <location>
        <position position="413"/>
    </location>
</feature>
<evidence type="ECO:0000256" key="3">
    <source>
        <dbReference type="ARBA" id="ARBA00022801"/>
    </source>
</evidence>
<dbReference type="PROSITE" id="PS51892">
    <property type="entry name" value="SUBTILASE"/>
    <property type="match status" value="1"/>
</dbReference>
<dbReference type="RefSeq" id="WP_165332481.1">
    <property type="nucleotide sequence ID" value="NZ_JAAKZW010000051.1"/>
</dbReference>
<evidence type="ECO:0000313" key="9">
    <source>
        <dbReference type="Proteomes" id="UP000481109"/>
    </source>
</evidence>
<keyword evidence="2 5" id="KW-0645">Protease</keyword>
<dbReference type="AlphaFoldDB" id="A0A6G4XIK5"/>
<dbReference type="InterPro" id="IPR008969">
    <property type="entry name" value="CarboxyPept-like_regulatory"/>
</dbReference>
<dbReference type="SUPFAM" id="SSF49464">
    <property type="entry name" value="Carboxypeptidase regulatory domain-like"/>
    <property type="match status" value="1"/>
</dbReference>
<dbReference type="GO" id="GO:0004252">
    <property type="term" value="F:serine-type endopeptidase activity"/>
    <property type="evidence" value="ECO:0007669"/>
    <property type="project" value="UniProtKB-UniRule"/>
</dbReference>
<dbReference type="InterPro" id="IPR013784">
    <property type="entry name" value="Carb-bd-like_fold"/>
</dbReference>
<dbReference type="InterPro" id="IPR023828">
    <property type="entry name" value="Peptidase_S8_Ser-AS"/>
</dbReference>
<dbReference type="InterPro" id="IPR036852">
    <property type="entry name" value="Peptidase_S8/S53_dom_sf"/>
</dbReference>
<dbReference type="Gene3D" id="3.40.50.200">
    <property type="entry name" value="Peptidase S8/S53 domain"/>
    <property type="match status" value="1"/>
</dbReference>
<keyword evidence="9" id="KW-1185">Reference proteome</keyword>
<dbReference type="GO" id="GO:0006508">
    <property type="term" value="P:proteolysis"/>
    <property type="evidence" value="ECO:0007669"/>
    <property type="project" value="UniProtKB-KW"/>
</dbReference>
<evidence type="ECO:0000256" key="4">
    <source>
        <dbReference type="ARBA" id="ARBA00022825"/>
    </source>
</evidence>
<dbReference type="SUPFAM" id="SSF52743">
    <property type="entry name" value="Subtilisin-like"/>
    <property type="match status" value="1"/>
</dbReference>
<name>A0A6G4XIK5_9ACTN</name>
<dbReference type="PANTHER" id="PTHR43806:SF11">
    <property type="entry name" value="CEREVISIN-RELATED"/>
    <property type="match status" value="1"/>
</dbReference>
<feature type="active site" description="Charge relay system" evidence="5">
    <location>
        <position position="195"/>
    </location>
</feature>
<dbReference type="InterPro" id="IPR000209">
    <property type="entry name" value="Peptidase_S8/S53_dom"/>
</dbReference>
<comment type="similarity">
    <text evidence="1 5">Belongs to the peptidase S8 family.</text>
</comment>
<dbReference type="Gene3D" id="2.60.40.1120">
    <property type="entry name" value="Carboxypeptidase-like, regulatory domain"/>
    <property type="match status" value="2"/>
</dbReference>
<dbReference type="PANTHER" id="PTHR43806">
    <property type="entry name" value="PEPTIDASE S8"/>
    <property type="match status" value="1"/>
</dbReference>
<dbReference type="GO" id="GO:0030246">
    <property type="term" value="F:carbohydrate binding"/>
    <property type="evidence" value="ECO:0007669"/>
    <property type="project" value="InterPro"/>
</dbReference>
<dbReference type="EMBL" id="JAAKZW010000051">
    <property type="protein sequence ID" value="NGO77012.1"/>
    <property type="molecule type" value="Genomic_DNA"/>
</dbReference>
<dbReference type="InterPro" id="IPR050131">
    <property type="entry name" value="Peptidase_S8_subtilisin-like"/>
</dbReference>
<feature type="active site" description="Charge relay system" evidence="5">
    <location>
        <position position="242"/>
    </location>
</feature>
<protein>
    <submittedName>
        <fullName evidence="8">S8 family serine peptidase</fullName>
    </submittedName>
</protein>
<organism evidence="8 9">
    <name type="scientific">Streptomyces mesophilus</name>
    <dbReference type="NCBI Taxonomy" id="1775132"/>
    <lineage>
        <taxon>Bacteria</taxon>
        <taxon>Bacillati</taxon>
        <taxon>Actinomycetota</taxon>
        <taxon>Actinomycetes</taxon>
        <taxon>Kitasatosporales</taxon>
        <taxon>Streptomycetaceae</taxon>
        <taxon>Streptomyces</taxon>
    </lineage>
</organism>
<evidence type="ECO:0000259" key="7">
    <source>
        <dbReference type="Pfam" id="PF00082"/>
    </source>
</evidence>